<dbReference type="InterPro" id="IPR014755">
    <property type="entry name" value="Cu-Rt/internalin_Ig-like"/>
</dbReference>
<keyword evidence="1" id="KW-0732">Signal</keyword>
<evidence type="ECO:0000313" key="4">
    <source>
        <dbReference type="Proteomes" id="UP001177943"/>
    </source>
</evidence>
<evidence type="ECO:0000259" key="2">
    <source>
        <dbReference type="PROSITE" id="PS51272"/>
    </source>
</evidence>
<proteinExistence type="predicted"/>
<organism evidence="3 4">
    <name type="scientific">Paenibacillus woosongensis</name>
    <dbReference type="NCBI Taxonomy" id="307580"/>
    <lineage>
        <taxon>Bacteria</taxon>
        <taxon>Bacillati</taxon>
        <taxon>Bacillota</taxon>
        <taxon>Bacilli</taxon>
        <taxon>Bacillales</taxon>
        <taxon>Paenibacillaceae</taxon>
        <taxon>Paenibacillus</taxon>
    </lineage>
</organism>
<accession>A0AA95I781</accession>
<feature type="domain" description="SLH" evidence="2">
    <location>
        <begin position="42"/>
        <end position="102"/>
    </location>
</feature>
<feature type="domain" description="SLH" evidence="2">
    <location>
        <begin position="103"/>
        <end position="169"/>
    </location>
</feature>
<dbReference type="AlphaFoldDB" id="A0AA95I781"/>
<gene>
    <name evidence="3" type="ORF">QNH46_22275</name>
</gene>
<evidence type="ECO:0000313" key="3">
    <source>
        <dbReference type="EMBL" id="WHX48748.1"/>
    </source>
</evidence>
<evidence type="ECO:0000256" key="1">
    <source>
        <dbReference type="ARBA" id="ARBA00022729"/>
    </source>
</evidence>
<dbReference type="Pfam" id="PF00395">
    <property type="entry name" value="SLH"/>
    <property type="match status" value="2"/>
</dbReference>
<reference evidence="3" key="1">
    <citation type="submission" date="2023-05" db="EMBL/GenBank/DDBJ databases">
        <title>Comparative genomics of Bacillaceae isolates and their secondary metabolite potential.</title>
        <authorList>
            <person name="Song L."/>
            <person name="Nielsen L.J."/>
            <person name="Mohite O."/>
            <person name="Xu X."/>
            <person name="Weber T."/>
            <person name="Kovacs A.T."/>
        </authorList>
    </citation>
    <scope>NUCLEOTIDE SEQUENCE</scope>
    <source>
        <strain evidence="3">B2_4</strain>
    </source>
</reference>
<dbReference type="InterPro" id="IPR001119">
    <property type="entry name" value="SLH_dom"/>
</dbReference>
<dbReference type="Proteomes" id="UP001177943">
    <property type="component" value="Chromosome"/>
</dbReference>
<name>A0AA95I781_9BACL</name>
<dbReference type="KEGG" id="pwn:QNH46_22275"/>
<dbReference type="EMBL" id="CP126084">
    <property type="protein sequence ID" value="WHX48748.1"/>
    <property type="molecule type" value="Genomic_DNA"/>
</dbReference>
<dbReference type="Gene3D" id="2.60.40.1220">
    <property type="match status" value="5"/>
</dbReference>
<dbReference type="RefSeq" id="WP_283926067.1">
    <property type="nucleotide sequence ID" value="NZ_CP126084.1"/>
</dbReference>
<protein>
    <submittedName>
        <fullName evidence="3">S-layer homology domain-containing protein</fullName>
    </submittedName>
</protein>
<dbReference type="PROSITE" id="PS51272">
    <property type="entry name" value="SLH"/>
    <property type="match status" value="2"/>
</dbReference>
<sequence length="995" mass="107959">MSNTSYSFKENSHMKDIQGGEKKVMKKILSVALSTAMAFSMFASVAFGADAKLTPQQQFDALKAAGIVTGYPDGTAGLDKTITRAELATIIVKAIDLEPVPGVATYKDQNYSVNHWAAKYIEAATEAGILTGKDAVKQLFGPNDNLTVQELAVVLVKALKLEVPAETNNTATEWAKGYVQAAIDAGLLESGINYQANATRSQVVVAAHATYEANQVPTVASYEVSEAGKVVEFKLSNDEVVKVTLDEALAPNKETEVKFSHNGHDYTHKVTYVTTVAQKVDTVKADNLKEIVVTFDGTVDKASAEQKSNYKIKNVDVDSAKLSSDKTQVTLLLTQSGRSLENKDETTLTISNVKNEDGTVTFNTDVKFTPVDVTAPTVKEVVGLGTKAFKIVFSEPVQAADATLSSNFEINGGTIGGSVTYVYPNTVIVNANLPVGEHTVAVSNVRDYSGLRIAPVDNKFEVAEDTAAPEIVSVETNDLEELTIKFNETIKDIEDIYVNTTSNGASSYDIKDDEVKVYLKDPMNYNENTVYVKGVRDYSDNKADRDAKVTPTLDTIRPTVIKNKVEKKDGDYIVTLTFSEKVRENDAKDLENYVLKNSDGKIADVDWIDSKGHPELAVDVSKLDSDNEVKVNLGNDLDENKEYTLEVSGIGDRAYVKNTMLPQSIKINTANLGDNTLERAWLSDNGNYLYLQFSTDLATSGTGSALVADKYAVVHNGKRYVYEGKVNIYNSDSVRLDARDFADDIVAVVNDTIEVHYVADKEGDIITDGNGSSVLTKTIDAATSQFNIKVGDSEAISTEKVEVKFGAKINSYSRTGFKVNDQTPSSAELSSDKKTLILKFTGSNKLSEAGPYYLDIVEGAASDVFGNKVPVHNNELLKDKIAPKKKDSSVVVGTGSVTDAVYFDFNMTENIRVNNNDAKYSTAFINDLFEVKVGDTKYTVLSVSANGTKLRVEVQGPFTAGERIRIEFKGGKGAITDDIAGDGNSVESFTANTTY</sequence>